<evidence type="ECO:0000256" key="8">
    <source>
        <dbReference type="RuleBase" id="RU003905"/>
    </source>
</evidence>
<keyword evidence="2 7" id="KW-0699">rRNA-binding</keyword>
<evidence type="ECO:0000313" key="10">
    <source>
        <dbReference type="EMBL" id="MFD1946253.1"/>
    </source>
</evidence>
<protein>
    <recommendedName>
        <fullName evidence="6 7">Large ribosomal subunit protein uL3</fullName>
    </recommendedName>
</protein>
<dbReference type="InterPro" id="IPR019927">
    <property type="entry name" value="Ribosomal_uL3_bac/org-type"/>
</dbReference>
<dbReference type="PROSITE" id="PS00474">
    <property type="entry name" value="RIBOSOMAL_L3"/>
    <property type="match status" value="1"/>
</dbReference>
<comment type="caution">
    <text evidence="10">The sequence shown here is derived from an EMBL/GenBank/DDBJ whole genome shotgun (WGS) entry which is preliminary data.</text>
</comment>
<comment type="similarity">
    <text evidence="1 7 8">Belongs to the universal ribosomal protein uL3 family.</text>
</comment>
<dbReference type="Gene3D" id="2.40.30.10">
    <property type="entry name" value="Translation factors"/>
    <property type="match status" value="1"/>
</dbReference>
<keyword evidence="5 7" id="KW-0687">Ribonucleoprotein</keyword>
<dbReference type="PANTHER" id="PTHR11229:SF16">
    <property type="entry name" value="LARGE RIBOSOMAL SUBUNIT PROTEIN UL3C"/>
    <property type="match status" value="1"/>
</dbReference>
<comment type="subunit">
    <text evidence="7 9">Part of the 50S ribosomal subunit. Forms a cluster with proteins L14 and L19.</text>
</comment>
<dbReference type="HAMAP" id="MF_01325_B">
    <property type="entry name" value="Ribosomal_uL3_B"/>
    <property type="match status" value="1"/>
</dbReference>
<proteinExistence type="inferred from homology"/>
<evidence type="ECO:0000256" key="5">
    <source>
        <dbReference type="ARBA" id="ARBA00023274"/>
    </source>
</evidence>
<dbReference type="Gene3D" id="3.30.160.810">
    <property type="match status" value="1"/>
</dbReference>
<name>A0ABW4TLE3_9ACTN</name>
<evidence type="ECO:0000256" key="4">
    <source>
        <dbReference type="ARBA" id="ARBA00022980"/>
    </source>
</evidence>
<keyword evidence="3 7" id="KW-0694">RNA-binding</keyword>
<dbReference type="Pfam" id="PF00297">
    <property type="entry name" value="Ribosomal_L3"/>
    <property type="match status" value="1"/>
</dbReference>
<dbReference type="InterPro" id="IPR019926">
    <property type="entry name" value="Ribosomal_uL3_CS"/>
</dbReference>
<dbReference type="GO" id="GO:0005840">
    <property type="term" value="C:ribosome"/>
    <property type="evidence" value="ECO:0007669"/>
    <property type="project" value="UniProtKB-KW"/>
</dbReference>
<dbReference type="PANTHER" id="PTHR11229">
    <property type="entry name" value="50S RIBOSOMAL PROTEIN L3"/>
    <property type="match status" value="1"/>
</dbReference>
<dbReference type="InterPro" id="IPR009000">
    <property type="entry name" value="Transl_B-barrel_sf"/>
</dbReference>
<dbReference type="RefSeq" id="WP_343916231.1">
    <property type="nucleotide sequence ID" value="NZ_BAAAJT010000002.1"/>
</dbReference>
<evidence type="ECO:0000313" key="11">
    <source>
        <dbReference type="Proteomes" id="UP001597351"/>
    </source>
</evidence>
<comment type="function">
    <text evidence="7 9">One of the primary rRNA binding proteins, it binds directly near the 3'-end of the 23S rRNA, where it nucleates assembly of the 50S subunit.</text>
</comment>
<keyword evidence="11" id="KW-1185">Reference proteome</keyword>
<dbReference type="NCBIfam" id="TIGR03625">
    <property type="entry name" value="L3_bact"/>
    <property type="match status" value="1"/>
</dbReference>
<evidence type="ECO:0000256" key="2">
    <source>
        <dbReference type="ARBA" id="ARBA00022730"/>
    </source>
</evidence>
<accession>A0ABW4TLE3</accession>
<sequence length="221" mass="23446">MTATFERNLKGLLGTKLGMTQVWDENNRIVPVTVIDARTNVVTQVRTPEVDGYNAVQVGFGEIEGRKVTKPQTGHFDKAGTTPRRHVVEFRTSLAGEFSVGQELGVDTFATGDEIDVTGTSKGKGFAGTMKRHGFSGVGASHGAHRNHRKPGSIGACATPGRVFKGVRMAGRMGRDTITVQNLTVHAVDADKGLILVKGAIPGPKGSLVVLRSAAKKTQEA</sequence>
<evidence type="ECO:0000256" key="1">
    <source>
        <dbReference type="ARBA" id="ARBA00006540"/>
    </source>
</evidence>
<dbReference type="SUPFAM" id="SSF50447">
    <property type="entry name" value="Translation proteins"/>
    <property type="match status" value="1"/>
</dbReference>
<organism evidence="10 11">
    <name type="scientific">Nocardioides aestuarii</name>
    <dbReference type="NCBI Taxonomy" id="252231"/>
    <lineage>
        <taxon>Bacteria</taxon>
        <taxon>Bacillati</taxon>
        <taxon>Actinomycetota</taxon>
        <taxon>Actinomycetes</taxon>
        <taxon>Propionibacteriales</taxon>
        <taxon>Nocardioidaceae</taxon>
        <taxon>Nocardioides</taxon>
    </lineage>
</organism>
<reference evidence="11" key="1">
    <citation type="journal article" date="2019" name="Int. J. Syst. Evol. Microbiol.">
        <title>The Global Catalogue of Microorganisms (GCM) 10K type strain sequencing project: providing services to taxonomists for standard genome sequencing and annotation.</title>
        <authorList>
            <consortium name="The Broad Institute Genomics Platform"/>
            <consortium name="The Broad Institute Genome Sequencing Center for Infectious Disease"/>
            <person name="Wu L."/>
            <person name="Ma J."/>
        </authorList>
    </citation>
    <scope>NUCLEOTIDE SEQUENCE [LARGE SCALE GENOMIC DNA]</scope>
    <source>
        <strain evidence="11">CGMCC 1.12477</strain>
    </source>
</reference>
<keyword evidence="4 7" id="KW-0689">Ribosomal protein</keyword>
<evidence type="ECO:0000256" key="3">
    <source>
        <dbReference type="ARBA" id="ARBA00022884"/>
    </source>
</evidence>
<evidence type="ECO:0000256" key="7">
    <source>
        <dbReference type="HAMAP-Rule" id="MF_01325"/>
    </source>
</evidence>
<gene>
    <name evidence="7 10" type="primary">rplC</name>
    <name evidence="10" type="ORF">ACFSDE_05575</name>
</gene>
<evidence type="ECO:0000256" key="9">
    <source>
        <dbReference type="RuleBase" id="RU003906"/>
    </source>
</evidence>
<dbReference type="InterPro" id="IPR000597">
    <property type="entry name" value="Ribosomal_uL3"/>
</dbReference>
<dbReference type="Proteomes" id="UP001597351">
    <property type="component" value="Unassembled WGS sequence"/>
</dbReference>
<dbReference type="EMBL" id="JBHUGD010000003">
    <property type="protein sequence ID" value="MFD1946253.1"/>
    <property type="molecule type" value="Genomic_DNA"/>
</dbReference>
<evidence type="ECO:0000256" key="6">
    <source>
        <dbReference type="ARBA" id="ARBA00035243"/>
    </source>
</evidence>